<feature type="region of interest" description="Disordered" evidence="6">
    <location>
        <begin position="1"/>
        <end position="40"/>
    </location>
</feature>
<dbReference type="PANTHER" id="PTHR43791">
    <property type="entry name" value="PERMEASE-RELATED"/>
    <property type="match status" value="1"/>
</dbReference>
<feature type="compositionally biased region" description="Basic and acidic residues" evidence="6">
    <location>
        <begin position="1"/>
        <end position="10"/>
    </location>
</feature>
<keyword evidence="5 7" id="KW-0472">Membrane</keyword>
<name>A0A427YGA8_9TREE</name>
<feature type="transmembrane region" description="Helical" evidence="7">
    <location>
        <begin position="367"/>
        <end position="389"/>
    </location>
</feature>
<dbReference type="PANTHER" id="PTHR43791:SF19">
    <property type="entry name" value="TRANSPORTER, PUTATIVE (AFU_ORTHOLOGUE AFUA_1G01812)-RELATED"/>
    <property type="match status" value="1"/>
</dbReference>
<evidence type="ECO:0000256" key="4">
    <source>
        <dbReference type="ARBA" id="ARBA00022989"/>
    </source>
</evidence>
<dbReference type="Pfam" id="PF07690">
    <property type="entry name" value="MFS_1"/>
    <property type="match status" value="1"/>
</dbReference>
<evidence type="ECO:0000256" key="7">
    <source>
        <dbReference type="SAM" id="Phobius"/>
    </source>
</evidence>
<feature type="transmembrane region" description="Helical" evidence="7">
    <location>
        <begin position="232"/>
        <end position="254"/>
    </location>
</feature>
<dbReference type="GO" id="GO:0016020">
    <property type="term" value="C:membrane"/>
    <property type="evidence" value="ECO:0007669"/>
    <property type="project" value="UniProtKB-SubCell"/>
</dbReference>
<feature type="domain" description="Major facilitator superfamily (MFS) profile" evidence="8">
    <location>
        <begin position="73"/>
        <end position="487"/>
    </location>
</feature>
<evidence type="ECO:0000259" key="8">
    <source>
        <dbReference type="PROSITE" id="PS50850"/>
    </source>
</evidence>
<dbReference type="InterPro" id="IPR011701">
    <property type="entry name" value="MFS"/>
</dbReference>
<evidence type="ECO:0000256" key="5">
    <source>
        <dbReference type="ARBA" id="ARBA00023136"/>
    </source>
</evidence>
<accession>A0A427YGA8</accession>
<protein>
    <recommendedName>
        <fullName evidence="8">Major facilitator superfamily (MFS) profile domain-containing protein</fullName>
    </recommendedName>
</protein>
<keyword evidence="10" id="KW-1185">Reference proteome</keyword>
<organism evidence="9 10">
    <name type="scientific">Saitozyma podzolica</name>
    <dbReference type="NCBI Taxonomy" id="1890683"/>
    <lineage>
        <taxon>Eukaryota</taxon>
        <taxon>Fungi</taxon>
        <taxon>Dikarya</taxon>
        <taxon>Basidiomycota</taxon>
        <taxon>Agaricomycotina</taxon>
        <taxon>Tremellomycetes</taxon>
        <taxon>Tremellales</taxon>
        <taxon>Trimorphomycetaceae</taxon>
        <taxon>Saitozyma</taxon>
    </lineage>
</organism>
<keyword evidence="3 7" id="KW-0812">Transmembrane</keyword>
<comment type="subcellular location">
    <subcellularLocation>
        <location evidence="1">Membrane</location>
        <topology evidence="1">Multi-pass membrane protein</topology>
    </subcellularLocation>
</comment>
<feature type="transmembrane region" description="Helical" evidence="7">
    <location>
        <begin position="165"/>
        <end position="187"/>
    </location>
</feature>
<dbReference type="FunFam" id="1.20.1250.20:FF:000013">
    <property type="entry name" value="MFS general substrate transporter"/>
    <property type="match status" value="1"/>
</dbReference>
<comment type="caution">
    <text evidence="9">The sequence shown here is derived from an EMBL/GenBank/DDBJ whole genome shotgun (WGS) entry which is preliminary data.</text>
</comment>
<dbReference type="PROSITE" id="PS50850">
    <property type="entry name" value="MFS"/>
    <property type="match status" value="1"/>
</dbReference>
<dbReference type="GO" id="GO:0022857">
    <property type="term" value="F:transmembrane transporter activity"/>
    <property type="evidence" value="ECO:0007669"/>
    <property type="project" value="InterPro"/>
</dbReference>
<feature type="transmembrane region" description="Helical" evidence="7">
    <location>
        <begin position="303"/>
        <end position="327"/>
    </location>
</feature>
<gene>
    <name evidence="9" type="ORF">EHS25_001445</name>
</gene>
<reference evidence="9 10" key="1">
    <citation type="submission" date="2018-11" db="EMBL/GenBank/DDBJ databases">
        <title>Genome sequence of Saitozyma podzolica DSM 27192.</title>
        <authorList>
            <person name="Aliyu H."/>
            <person name="Gorte O."/>
            <person name="Ochsenreither K."/>
        </authorList>
    </citation>
    <scope>NUCLEOTIDE SEQUENCE [LARGE SCALE GENOMIC DNA]</scope>
    <source>
        <strain evidence="9 10">DSM 27192</strain>
    </source>
</reference>
<dbReference type="InterPro" id="IPR020846">
    <property type="entry name" value="MFS_dom"/>
</dbReference>
<feature type="transmembrane region" description="Helical" evidence="7">
    <location>
        <begin position="461"/>
        <end position="480"/>
    </location>
</feature>
<sequence length="538" mass="59954">MASDLEKRGSDVQLPLGANGNGTTVGHANEHGHKASGSLTDDSQDYASLIAALSPEEYAAMDKHVLRKMDRNIIPWITLLYLMSFLDRVNVGTAKLVGLSTQLKLTSLEYSNASMIFFVSYVAFEVPSNLVLKKFRPSRWIPFTMVCWAIFQTCMGLVTNYGQLLALRFCLGLFESGLFPGLNFFLTGWYKREELNRRVSIFFAGAVLAGAFGGIFGYAWSRMDGIGGKEGWAWIFIGEGLITFVIAVLSFWMVHDWPEQAKFLTPLEREFVQLRLKADQGLAGEGTLNRRIVKKALFDPKTYILMLMYIGAAEPLYSGSLFSPTIIASLGTFSTTQSLLLSTPPYVVCFISTVTTAYFSDKTKRRGVFLMFWSIIGAIGYSMLLGIPIKHAGVLYFAVFITVTAVGPLIATTISWTGNTWGNHYKKAICMGLVFSAGNSGGIVSSQAYRPQDSPTYRPGHGTALAFCMLCFFMAGLLWWMNARENRRRDEKYGPAPTPGEKIDYFDPENLRRWGLEGMSREEMIELGDDHPAFRYVL</sequence>
<evidence type="ECO:0000256" key="3">
    <source>
        <dbReference type="ARBA" id="ARBA00022692"/>
    </source>
</evidence>
<feature type="transmembrane region" description="Helical" evidence="7">
    <location>
        <begin position="73"/>
        <end position="90"/>
    </location>
</feature>
<dbReference type="OrthoDB" id="2962993at2759"/>
<evidence type="ECO:0000313" key="9">
    <source>
        <dbReference type="EMBL" id="RSH90112.1"/>
    </source>
</evidence>
<dbReference type="EMBL" id="RSCD01000011">
    <property type="protein sequence ID" value="RSH90112.1"/>
    <property type="molecule type" value="Genomic_DNA"/>
</dbReference>
<dbReference type="Gene3D" id="1.20.1250.20">
    <property type="entry name" value="MFS general substrate transporter like domains"/>
    <property type="match status" value="2"/>
</dbReference>
<feature type="transmembrane region" description="Helical" evidence="7">
    <location>
        <begin position="428"/>
        <end position="449"/>
    </location>
</feature>
<proteinExistence type="predicted"/>
<keyword evidence="4 7" id="KW-1133">Transmembrane helix</keyword>
<evidence type="ECO:0000256" key="6">
    <source>
        <dbReference type="SAM" id="MobiDB-lite"/>
    </source>
</evidence>
<evidence type="ECO:0000256" key="2">
    <source>
        <dbReference type="ARBA" id="ARBA00022448"/>
    </source>
</evidence>
<evidence type="ECO:0000313" key="10">
    <source>
        <dbReference type="Proteomes" id="UP000279259"/>
    </source>
</evidence>
<dbReference type="FunFam" id="1.20.1250.20:FF:000034">
    <property type="entry name" value="MFS general substrate transporter"/>
    <property type="match status" value="1"/>
</dbReference>
<feature type="transmembrane region" description="Helical" evidence="7">
    <location>
        <begin position="395"/>
        <end position="416"/>
    </location>
</feature>
<dbReference type="AlphaFoldDB" id="A0A427YGA8"/>
<dbReference type="InterPro" id="IPR036259">
    <property type="entry name" value="MFS_trans_sf"/>
</dbReference>
<evidence type="ECO:0000256" key="1">
    <source>
        <dbReference type="ARBA" id="ARBA00004141"/>
    </source>
</evidence>
<feature type="transmembrane region" description="Helical" evidence="7">
    <location>
        <begin position="199"/>
        <end position="220"/>
    </location>
</feature>
<feature type="transmembrane region" description="Helical" evidence="7">
    <location>
        <begin position="339"/>
        <end position="360"/>
    </location>
</feature>
<keyword evidence="2" id="KW-0813">Transport</keyword>
<feature type="transmembrane region" description="Helical" evidence="7">
    <location>
        <begin position="110"/>
        <end position="128"/>
    </location>
</feature>
<dbReference type="SUPFAM" id="SSF103473">
    <property type="entry name" value="MFS general substrate transporter"/>
    <property type="match status" value="1"/>
</dbReference>
<dbReference type="Proteomes" id="UP000279259">
    <property type="component" value="Unassembled WGS sequence"/>
</dbReference>
<feature type="transmembrane region" description="Helical" evidence="7">
    <location>
        <begin position="140"/>
        <end position="159"/>
    </location>
</feature>